<dbReference type="Proteomes" id="UP000235659">
    <property type="component" value="Unassembled WGS sequence"/>
</dbReference>
<reference evidence="1 4" key="2">
    <citation type="submission" date="2020-04" db="EMBL/GenBank/DDBJ databases">
        <authorList>
            <person name="De Canck E."/>
        </authorList>
    </citation>
    <scope>NUCLEOTIDE SEQUENCE [LARGE SCALE GENOMIC DNA]</scope>
    <source>
        <strain evidence="1 4">LMG 27174</strain>
    </source>
</reference>
<dbReference type="Pfam" id="PF01527">
    <property type="entry name" value="HTH_Tnp_1"/>
    <property type="match status" value="1"/>
</dbReference>
<dbReference type="GO" id="GO:0006313">
    <property type="term" value="P:DNA transposition"/>
    <property type="evidence" value="ECO:0007669"/>
    <property type="project" value="InterPro"/>
</dbReference>
<dbReference type="RefSeq" id="WP_102636270.1">
    <property type="nucleotide sequence ID" value="NZ_CADIJZ010000039.1"/>
</dbReference>
<evidence type="ECO:0000313" key="3">
    <source>
        <dbReference type="Proteomes" id="UP000235659"/>
    </source>
</evidence>
<dbReference type="InterPro" id="IPR009057">
    <property type="entry name" value="Homeodomain-like_sf"/>
</dbReference>
<dbReference type="NCBIfam" id="NF047595">
    <property type="entry name" value="IS66_ISRel24_TnpA"/>
    <property type="match status" value="1"/>
</dbReference>
<evidence type="ECO:0000313" key="4">
    <source>
        <dbReference type="Proteomes" id="UP000494205"/>
    </source>
</evidence>
<dbReference type="Proteomes" id="UP000494205">
    <property type="component" value="Unassembled WGS sequence"/>
</dbReference>
<dbReference type="GO" id="GO:0004803">
    <property type="term" value="F:transposase activity"/>
    <property type="evidence" value="ECO:0007669"/>
    <property type="project" value="InterPro"/>
</dbReference>
<protein>
    <recommendedName>
        <fullName evidence="5">Transposase</fullName>
    </recommendedName>
</protein>
<dbReference type="AlphaFoldDB" id="A0A2N7VXQ6"/>
<organism evidence="1 4">
    <name type="scientific">Paraburkholderia rhynchosiae</name>
    <dbReference type="NCBI Taxonomy" id="487049"/>
    <lineage>
        <taxon>Bacteria</taxon>
        <taxon>Pseudomonadati</taxon>
        <taxon>Pseudomonadota</taxon>
        <taxon>Betaproteobacteria</taxon>
        <taxon>Burkholderiales</taxon>
        <taxon>Burkholderiaceae</taxon>
        <taxon>Paraburkholderia</taxon>
    </lineage>
</organism>
<dbReference type="InterPro" id="IPR002514">
    <property type="entry name" value="Transposase_8"/>
</dbReference>
<dbReference type="GO" id="GO:0003677">
    <property type="term" value="F:DNA binding"/>
    <property type="evidence" value="ECO:0007669"/>
    <property type="project" value="InterPro"/>
</dbReference>
<dbReference type="EMBL" id="CADIJZ010000039">
    <property type="protein sequence ID" value="CAB3738966.1"/>
    <property type="molecule type" value="Genomic_DNA"/>
</dbReference>
<reference evidence="2 3" key="1">
    <citation type="submission" date="2018-01" db="EMBL/GenBank/DDBJ databases">
        <title>Whole genome analyses suggest that Burkholderia sensu lato contains two further novel genera in the rhizoxinica-symbiotica group Mycetohabitans gen. nov., and Trinickia gen. nov.: implications for the evolution of diazotrophy and nodulation in the Burkholderiaceae.</title>
        <authorList>
            <person name="Estrada-de los Santos P."/>
            <person name="Palmer M."/>
            <person name="Chavez-Ramirez B."/>
            <person name="Beukes C."/>
            <person name="Steenkamp E.T."/>
            <person name="Hirsch A.M."/>
            <person name="Manyaka P."/>
            <person name="Maluk M."/>
            <person name="Lafos M."/>
            <person name="Crook M."/>
            <person name="Gross E."/>
            <person name="Simon M.F."/>
            <person name="Bueno dos Reis Junior F."/>
            <person name="Poole P.S."/>
            <person name="Venter S.N."/>
            <person name="James E.K."/>
        </authorList>
    </citation>
    <scope>NUCLEOTIDE SEQUENCE [LARGE SCALE GENOMIC DNA]</scope>
    <source>
        <strain evidence="2 3">WSM 3937</strain>
    </source>
</reference>
<dbReference type="SUPFAM" id="SSF46689">
    <property type="entry name" value="Homeodomain-like"/>
    <property type="match status" value="1"/>
</dbReference>
<sequence>MTENDLTFLPLRVTRVGVGGKRSFHPADKRRLVDACLQPGASLSGLALKAGVNANQLRKWVRLHEQSTSSARFNTAVGLSAFVPVVAIDDAAPTIHVAQPTPELDRADLSPPATQAARLSARLPNGVKLELECSGRDAALVSAMIAALRAQ</sequence>
<dbReference type="OrthoDB" id="9800877at2"/>
<dbReference type="EMBL" id="PNXY01000045">
    <property type="protein sequence ID" value="PMS21935.1"/>
    <property type="molecule type" value="Genomic_DNA"/>
</dbReference>
<gene>
    <name evidence="2" type="ORF">C0Z16_33355</name>
    <name evidence="1" type="ORF">LMG27174_06509</name>
</gene>
<name>A0A2N7VXQ6_9BURK</name>
<evidence type="ECO:0000313" key="2">
    <source>
        <dbReference type="EMBL" id="PMS21935.1"/>
    </source>
</evidence>
<keyword evidence="3" id="KW-1185">Reference proteome</keyword>
<proteinExistence type="predicted"/>
<evidence type="ECO:0008006" key="5">
    <source>
        <dbReference type="Google" id="ProtNLM"/>
    </source>
</evidence>
<accession>A0A2N7VXQ6</accession>
<evidence type="ECO:0000313" key="1">
    <source>
        <dbReference type="EMBL" id="CAB3738966.1"/>
    </source>
</evidence>